<evidence type="ECO:0000313" key="3">
    <source>
        <dbReference type="Proteomes" id="UP001174209"/>
    </source>
</evidence>
<dbReference type="EMBL" id="JAROCG010000001">
    <property type="protein sequence ID" value="MDN4610087.1"/>
    <property type="molecule type" value="Genomic_DNA"/>
</dbReference>
<dbReference type="RefSeq" id="WP_301225008.1">
    <property type="nucleotide sequence ID" value="NZ_JAROCG010000001.1"/>
</dbReference>
<organism evidence="2 3">
    <name type="scientific">Arthrobacter burdickii</name>
    <dbReference type="NCBI Taxonomy" id="3035920"/>
    <lineage>
        <taxon>Bacteria</taxon>
        <taxon>Bacillati</taxon>
        <taxon>Actinomycetota</taxon>
        <taxon>Actinomycetes</taxon>
        <taxon>Micrococcales</taxon>
        <taxon>Micrococcaceae</taxon>
        <taxon>Arthrobacter</taxon>
    </lineage>
</organism>
<evidence type="ECO:0000313" key="2">
    <source>
        <dbReference type="EMBL" id="MDN4610087.1"/>
    </source>
</evidence>
<feature type="region of interest" description="Disordered" evidence="1">
    <location>
        <begin position="399"/>
        <end position="430"/>
    </location>
</feature>
<evidence type="ECO:0000256" key="1">
    <source>
        <dbReference type="SAM" id="MobiDB-lite"/>
    </source>
</evidence>
<dbReference type="Proteomes" id="UP001174209">
    <property type="component" value="Unassembled WGS sequence"/>
</dbReference>
<sequence length="430" mass="44043">MTDGLRPVEGDDGPLSVRGGVGGIRFQWEELEEAARVLSLLALEAGEVAVSLGRLDREVCDLPWRVLHLQPLGDGAGLHYQGAHSQLDGARTIAVDNGRSLASTEERLRASLQAYRVADGVAAAAADAARAGSAATVRAVARGAISGGALEVGPIALRNRAAGTPVAFDGTVEGVVGRLAAVEADDPGTFEVLRAGTPDSPVYVVVLPGTQPGPEGAAGSNPFDMGGIAEALAEDSRFTEAAVLDALGRAGAHAGDSLIVAGYSQGGLHAVNLAGAMGGRYDVQLVLTVGSPTGWHESGTGEYLHLEHSADAVPELDSTLNSDDRHRTTVTLHNPVPALGRRTDGSPEPWGLGPAHKLENYAEGARLVDASEAPSLAPATALLAAAGAGGTARRYSFTAFRRPRPGGAPGPRVHAGRREAGLGYGHDVDR</sequence>
<dbReference type="SUPFAM" id="SSF53474">
    <property type="entry name" value="alpha/beta-Hydrolases"/>
    <property type="match status" value="1"/>
</dbReference>
<proteinExistence type="predicted"/>
<accession>A0ABT8JZ36</accession>
<protein>
    <recommendedName>
        <fullName evidence="4">PE-PPE domain-containing protein</fullName>
    </recommendedName>
</protein>
<comment type="caution">
    <text evidence="2">The sequence shown here is derived from an EMBL/GenBank/DDBJ whole genome shotgun (WGS) entry which is preliminary data.</text>
</comment>
<dbReference type="InterPro" id="IPR029058">
    <property type="entry name" value="AB_hydrolase_fold"/>
</dbReference>
<gene>
    <name evidence="2" type="ORF">P5G52_04325</name>
</gene>
<name>A0ABT8JZ36_9MICC</name>
<feature type="region of interest" description="Disordered" evidence="1">
    <location>
        <begin position="319"/>
        <end position="355"/>
    </location>
</feature>
<reference evidence="2" key="1">
    <citation type="submission" date="2023-06" db="EMBL/GenBank/DDBJ databases">
        <title>MT1 and MT2 Draft Genomes of Novel Species.</title>
        <authorList>
            <person name="Venkateswaran K."/>
        </authorList>
    </citation>
    <scope>NUCLEOTIDE SEQUENCE</scope>
    <source>
        <strain evidence="2">IIF3SC-B10</strain>
    </source>
</reference>
<keyword evidence="3" id="KW-1185">Reference proteome</keyword>
<evidence type="ECO:0008006" key="4">
    <source>
        <dbReference type="Google" id="ProtNLM"/>
    </source>
</evidence>
<feature type="compositionally biased region" description="Basic and acidic residues" evidence="1">
    <location>
        <begin position="416"/>
        <end position="430"/>
    </location>
</feature>